<comment type="caution">
    <text evidence="1">The sequence shown here is derived from an EMBL/GenBank/DDBJ whole genome shotgun (WGS) entry which is preliminary data.</text>
</comment>
<keyword evidence="2" id="KW-1185">Reference proteome</keyword>
<proteinExistence type="predicted"/>
<evidence type="ECO:0000313" key="1">
    <source>
        <dbReference type="EMBL" id="MBP2112846.1"/>
    </source>
</evidence>
<reference evidence="1 2" key="1">
    <citation type="submission" date="2021-03" db="EMBL/GenBank/DDBJ databases">
        <title>Genomic Encyclopedia of Type Strains, Phase IV (KMG-IV): sequencing the most valuable type-strain genomes for metagenomic binning, comparative biology and taxonomic classification.</title>
        <authorList>
            <person name="Goeker M."/>
        </authorList>
    </citation>
    <scope>NUCLEOTIDE SEQUENCE [LARGE SCALE GENOMIC DNA]</scope>
    <source>
        <strain evidence="1 2">DSM 101953</strain>
    </source>
</reference>
<dbReference type="Proteomes" id="UP000773462">
    <property type="component" value="Unassembled WGS sequence"/>
</dbReference>
<name>A0ABS4NS03_9BACL</name>
<organism evidence="1 2">
    <name type="scientific">Paenibacillus silagei</name>
    <dbReference type="NCBI Taxonomy" id="1670801"/>
    <lineage>
        <taxon>Bacteria</taxon>
        <taxon>Bacillati</taxon>
        <taxon>Bacillota</taxon>
        <taxon>Bacilli</taxon>
        <taxon>Bacillales</taxon>
        <taxon>Paenibacillaceae</taxon>
        <taxon>Paenibacillus</taxon>
    </lineage>
</organism>
<protein>
    <submittedName>
        <fullName evidence="1">Uncharacterized protein</fullName>
    </submittedName>
</protein>
<sequence length="134" mass="15306">MASRSKSEIPVLLYRYAGPRRNIGFTFSRYDLNMDAGGNAPGEMLFIYEGDFEYLKPAVSRVFPLSDPFTGEEMTSLDPCWENPIPKSHWESILSELEQRPVTDAELQDFLNQFISWARNHLRTADGIEITGNL</sequence>
<dbReference type="RefSeq" id="WP_209874242.1">
    <property type="nucleotide sequence ID" value="NZ_JAGGLV010000009.1"/>
</dbReference>
<accession>A0ABS4NS03</accession>
<dbReference type="EMBL" id="JAGGLV010000009">
    <property type="protein sequence ID" value="MBP2112846.1"/>
    <property type="molecule type" value="Genomic_DNA"/>
</dbReference>
<gene>
    <name evidence="1" type="ORF">J2Z70_003000</name>
</gene>
<evidence type="ECO:0000313" key="2">
    <source>
        <dbReference type="Proteomes" id="UP000773462"/>
    </source>
</evidence>